<dbReference type="GeneID" id="97391093"/>
<dbReference type="InterPro" id="IPR049069">
    <property type="entry name" value="MRB1590-like_C"/>
</dbReference>
<dbReference type="InterPro" id="IPR046833">
    <property type="entry name" value="ABC_N"/>
</dbReference>
<feature type="domain" description="MRB1590-like C-terminal" evidence="3">
    <location>
        <begin position="473"/>
        <end position="568"/>
    </location>
</feature>
<dbReference type="EMBL" id="CYYA01000002">
    <property type="protein sequence ID" value="CUM77321.1"/>
    <property type="molecule type" value="Genomic_DNA"/>
</dbReference>
<dbReference type="AlphaFoldDB" id="A0A173RHI5"/>
<dbReference type="InterPro" id="IPR027417">
    <property type="entry name" value="P-loop_NTPase"/>
</dbReference>
<evidence type="ECO:0000259" key="2">
    <source>
        <dbReference type="Pfam" id="PF20446"/>
    </source>
</evidence>
<feature type="domain" description="ATPase of the ABC class N-terminal" evidence="2">
    <location>
        <begin position="6"/>
        <end position="165"/>
    </location>
</feature>
<feature type="domain" description="ATPase of the ABC class C-terminal" evidence="1">
    <location>
        <begin position="170"/>
        <end position="433"/>
    </location>
</feature>
<dbReference type="InterPro" id="IPR019195">
    <property type="entry name" value="ABC_ATPase_put"/>
</dbReference>
<dbReference type="RefSeq" id="WP_055289106.1">
    <property type="nucleotide sequence ID" value="NZ_CP173382.1"/>
</dbReference>
<name>A0A173RHI5_EUBRA</name>
<reference evidence="4 5" key="1">
    <citation type="submission" date="2015-09" db="EMBL/GenBank/DDBJ databases">
        <authorList>
            <consortium name="Pathogen Informatics"/>
        </authorList>
    </citation>
    <scope>NUCLEOTIDE SEQUENCE [LARGE SCALE GENOMIC DNA]</scope>
    <source>
        <strain evidence="4 5">2789STDY5608891</strain>
    </source>
</reference>
<evidence type="ECO:0000313" key="4">
    <source>
        <dbReference type="EMBL" id="CUM77321.1"/>
    </source>
</evidence>
<dbReference type="PANTHER" id="PTHR38149:SF1">
    <property type="entry name" value="ATPASE"/>
    <property type="match status" value="1"/>
</dbReference>
<dbReference type="Pfam" id="PF21117">
    <property type="entry name" value="MRB1590_C"/>
    <property type="match status" value="1"/>
</dbReference>
<dbReference type="OrthoDB" id="9809999at2"/>
<evidence type="ECO:0000313" key="5">
    <source>
        <dbReference type="Proteomes" id="UP000095492"/>
    </source>
</evidence>
<dbReference type="PANTHER" id="PTHR38149">
    <property type="entry name" value="ATPASE"/>
    <property type="match status" value="1"/>
</dbReference>
<gene>
    <name evidence="4" type="ORF">ERS852448_00415</name>
</gene>
<evidence type="ECO:0000259" key="3">
    <source>
        <dbReference type="Pfam" id="PF21117"/>
    </source>
</evidence>
<dbReference type="Pfam" id="PF20446">
    <property type="entry name" value="ABC_N"/>
    <property type="match status" value="1"/>
</dbReference>
<dbReference type="Proteomes" id="UP000095492">
    <property type="component" value="Unassembled WGS sequence"/>
</dbReference>
<evidence type="ECO:0000259" key="1">
    <source>
        <dbReference type="Pfam" id="PF09818"/>
    </source>
</evidence>
<protein>
    <submittedName>
        <fullName evidence="4">Predicted ATPase of the ABC class</fullName>
    </submittedName>
</protein>
<accession>A0A173RHI5</accession>
<dbReference type="Pfam" id="PF09818">
    <property type="entry name" value="ABC_ATPase"/>
    <property type="match status" value="1"/>
</dbReference>
<sequence length="569" mass="63582">MYNKIDLKNKLESIHRKSYPAYKSLRGSYTFGDFVLSIDHVQGDPFAAPSSLHVELPLKKAGFPEKYLEKRHTKTALEDLILRSFSKALDQYSFKAKGSGKSGLISTSRPGPEVMRRTAVEFNNIALLARFEVGFPANGRTINAQELEKILLEFLPQIVKTCLFYRSWEKSKIQACYELAENQQRIREVLEERKLVAFCANGSILPRKSGVSSQPLKDAIEFQSPESMEISIDLPFGNSIRGMGIPEGVTLIIGGGYHGKSTLLQALEQGVYNHVKGDGREYVITRADALKLRAEDGRAVSHLDLSLFIHDLPNGKDTHCFSTEDASGSTSQAAGVLEGMEAETSCFLIDEDTSATNFLVRDAFMQRVVSGDQEPITPFIARVRDLYEKVGISTILVAGSSGAFFHVADTIIQMDAYRPKDVKMSVEALLPEYPPADLCSNAEPFTLPTEKRMFVMERKIKRHGRGEREERIKIKVMGTDGFSIEHNIVDLRCVEQLIDTEQTAALAAILKHIVKRGSICMEMQELVAEINTLLKKKGMAAFVEGTLSCGYAYPRKEEIYLMLNRFRRG</sequence>
<dbReference type="SUPFAM" id="SSF52540">
    <property type="entry name" value="P-loop containing nucleoside triphosphate hydrolases"/>
    <property type="match status" value="1"/>
</dbReference>
<organism evidence="4 5">
    <name type="scientific">Eubacterium ramulus</name>
    <dbReference type="NCBI Taxonomy" id="39490"/>
    <lineage>
        <taxon>Bacteria</taxon>
        <taxon>Bacillati</taxon>
        <taxon>Bacillota</taxon>
        <taxon>Clostridia</taxon>
        <taxon>Eubacteriales</taxon>
        <taxon>Eubacteriaceae</taxon>
        <taxon>Eubacterium</taxon>
    </lineage>
</organism>
<dbReference type="STRING" id="39490.ERS852448_00415"/>
<proteinExistence type="predicted"/>
<dbReference type="InterPro" id="IPR046834">
    <property type="entry name" value="ABC_ATPase_C"/>
</dbReference>